<dbReference type="InterPro" id="IPR018490">
    <property type="entry name" value="cNMP-bd_dom_sf"/>
</dbReference>
<dbReference type="EMBL" id="JBHUNP010000001">
    <property type="protein sequence ID" value="MFD2648276.1"/>
    <property type="molecule type" value="Genomic_DNA"/>
</dbReference>
<dbReference type="PROSITE" id="PS51063">
    <property type="entry name" value="HTH_CRP_2"/>
    <property type="match status" value="1"/>
</dbReference>
<feature type="domain" description="Cyclic nucleotide-binding" evidence="4">
    <location>
        <begin position="18"/>
        <end position="121"/>
    </location>
</feature>
<dbReference type="PROSITE" id="PS50042">
    <property type="entry name" value="CNMP_BINDING_3"/>
    <property type="match status" value="1"/>
</dbReference>
<evidence type="ECO:0000259" key="4">
    <source>
        <dbReference type="PROSITE" id="PS50042"/>
    </source>
</evidence>
<evidence type="ECO:0000256" key="1">
    <source>
        <dbReference type="ARBA" id="ARBA00023015"/>
    </source>
</evidence>
<evidence type="ECO:0000259" key="5">
    <source>
        <dbReference type="PROSITE" id="PS51063"/>
    </source>
</evidence>
<dbReference type="RefSeq" id="WP_386833403.1">
    <property type="nucleotide sequence ID" value="NZ_JBHUNP010000001.1"/>
</dbReference>
<keyword evidence="2" id="KW-0238">DNA-binding</keyword>
<proteinExistence type="predicted"/>
<dbReference type="CDD" id="cd00038">
    <property type="entry name" value="CAP_ED"/>
    <property type="match status" value="1"/>
</dbReference>
<dbReference type="SUPFAM" id="SSF46785">
    <property type="entry name" value="Winged helix' DNA-binding domain"/>
    <property type="match status" value="1"/>
</dbReference>
<reference evidence="7" key="1">
    <citation type="journal article" date="2019" name="Int. J. Syst. Evol. Microbiol.">
        <title>The Global Catalogue of Microorganisms (GCM) 10K type strain sequencing project: providing services to taxonomists for standard genome sequencing and annotation.</title>
        <authorList>
            <consortium name="The Broad Institute Genomics Platform"/>
            <consortium name="The Broad Institute Genome Sequencing Center for Infectious Disease"/>
            <person name="Wu L."/>
            <person name="Ma J."/>
        </authorList>
    </citation>
    <scope>NUCLEOTIDE SEQUENCE [LARGE SCALE GENOMIC DNA]</scope>
    <source>
        <strain evidence="7">CCM 7427</strain>
    </source>
</reference>
<evidence type="ECO:0000256" key="3">
    <source>
        <dbReference type="ARBA" id="ARBA00023163"/>
    </source>
</evidence>
<dbReference type="Proteomes" id="UP001597521">
    <property type="component" value="Unassembled WGS sequence"/>
</dbReference>
<dbReference type="InterPro" id="IPR036388">
    <property type="entry name" value="WH-like_DNA-bd_sf"/>
</dbReference>
<keyword evidence="3" id="KW-0804">Transcription</keyword>
<dbReference type="InterPro" id="IPR000595">
    <property type="entry name" value="cNMP-bd_dom"/>
</dbReference>
<dbReference type="InterPro" id="IPR036390">
    <property type="entry name" value="WH_DNA-bd_sf"/>
</dbReference>
<gene>
    <name evidence="6" type="ORF">ACFSX5_10780</name>
</gene>
<comment type="caution">
    <text evidence="6">The sequence shown here is derived from an EMBL/GenBank/DDBJ whole genome shotgun (WGS) entry which is preliminary data.</text>
</comment>
<keyword evidence="1" id="KW-0805">Transcription regulation</keyword>
<protein>
    <submittedName>
        <fullName evidence="6">Crp/Fnr family transcriptional regulator</fullName>
    </submittedName>
</protein>
<dbReference type="Gene3D" id="2.60.120.10">
    <property type="entry name" value="Jelly Rolls"/>
    <property type="match status" value="1"/>
</dbReference>
<keyword evidence="7" id="KW-1185">Reference proteome</keyword>
<dbReference type="SUPFAM" id="SSF51206">
    <property type="entry name" value="cAMP-binding domain-like"/>
    <property type="match status" value="1"/>
</dbReference>
<sequence>MAIDKHALLRPLFERLEALDALTEEERAALVDAASNEVRTFAAKQEIVAQGSRPSASTLVLSGLSARQTQLRDGDRLISGLHLSGDFVDLHSLVIGEMDHGILAMSDCTVITFPHSKLRDITATHPHLTRMLWLVTLIDAAMHRQWLVVKGGLDSLGEAAHLLCEMYVRHQMAGLARDRSFPFPLTQQDFGDALGKSLVQTNRVIQTLRKLGVIAWQGHQVTILDWDQLAEMAEFDPTYLNFSREPR</sequence>
<evidence type="ECO:0000313" key="6">
    <source>
        <dbReference type="EMBL" id="MFD2648276.1"/>
    </source>
</evidence>
<evidence type="ECO:0000256" key="2">
    <source>
        <dbReference type="ARBA" id="ARBA00023125"/>
    </source>
</evidence>
<feature type="domain" description="HTH crp-type" evidence="5">
    <location>
        <begin position="153"/>
        <end position="227"/>
    </location>
</feature>
<dbReference type="Pfam" id="PF00027">
    <property type="entry name" value="cNMP_binding"/>
    <property type="match status" value="1"/>
</dbReference>
<dbReference type="InterPro" id="IPR014710">
    <property type="entry name" value="RmlC-like_jellyroll"/>
</dbReference>
<dbReference type="InterPro" id="IPR012318">
    <property type="entry name" value="HTH_CRP"/>
</dbReference>
<name>A0ABW5QL80_9HYPH</name>
<accession>A0ABW5QL80</accession>
<dbReference type="Gene3D" id="1.10.10.10">
    <property type="entry name" value="Winged helix-like DNA-binding domain superfamily/Winged helix DNA-binding domain"/>
    <property type="match status" value="1"/>
</dbReference>
<dbReference type="SMART" id="SM00419">
    <property type="entry name" value="HTH_CRP"/>
    <property type="match status" value="1"/>
</dbReference>
<organism evidence="6 7">
    <name type="scientific">Devosia albogilva</name>
    <dbReference type="NCBI Taxonomy" id="429726"/>
    <lineage>
        <taxon>Bacteria</taxon>
        <taxon>Pseudomonadati</taxon>
        <taxon>Pseudomonadota</taxon>
        <taxon>Alphaproteobacteria</taxon>
        <taxon>Hyphomicrobiales</taxon>
        <taxon>Devosiaceae</taxon>
        <taxon>Devosia</taxon>
    </lineage>
</organism>
<dbReference type="Pfam" id="PF13545">
    <property type="entry name" value="HTH_Crp_2"/>
    <property type="match status" value="1"/>
</dbReference>
<evidence type="ECO:0000313" key="7">
    <source>
        <dbReference type="Proteomes" id="UP001597521"/>
    </source>
</evidence>